<keyword evidence="1" id="KW-0489">Methyltransferase</keyword>
<accession>A0ABY3PSQ7</accession>
<dbReference type="SUPFAM" id="SSF53335">
    <property type="entry name" value="S-adenosyl-L-methionine-dependent methyltransferases"/>
    <property type="match status" value="1"/>
</dbReference>
<reference evidence="1 2" key="1">
    <citation type="journal article" date="2021" name="Genome Biol. Evol.">
        <title>Complete Genome Sequencing of a Novel Gloeobacter Species from a Waterfall Cave in Mexico.</title>
        <authorList>
            <person name="Saw J.H."/>
            <person name="Cardona T."/>
            <person name="Montejano G."/>
        </authorList>
    </citation>
    <scope>NUCLEOTIDE SEQUENCE [LARGE SCALE GENOMIC DNA]</scope>
    <source>
        <strain evidence="1">MG652769</strain>
    </source>
</reference>
<dbReference type="Proteomes" id="UP001054846">
    <property type="component" value="Chromosome"/>
</dbReference>
<organism evidence="1 2">
    <name type="scientific">Gloeobacter morelensis MG652769</name>
    <dbReference type="NCBI Taxonomy" id="2781736"/>
    <lineage>
        <taxon>Bacteria</taxon>
        <taxon>Bacillati</taxon>
        <taxon>Cyanobacteriota</taxon>
        <taxon>Cyanophyceae</taxon>
        <taxon>Gloeobacterales</taxon>
        <taxon>Gloeobacteraceae</taxon>
        <taxon>Gloeobacter</taxon>
        <taxon>Gloeobacter morelensis</taxon>
    </lineage>
</organism>
<keyword evidence="1" id="KW-0808">Transferase</keyword>
<dbReference type="InterPro" id="IPR029063">
    <property type="entry name" value="SAM-dependent_MTases_sf"/>
</dbReference>
<dbReference type="EMBL" id="CP063845">
    <property type="protein sequence ID" value="UFP96528.1"/>
    <property type="molecule type" value="Genomic_DNA"/>
</dbReference>
<evidence type="ECO:0000313" key="1">
    <source>
        <dbReference type="EMBL" id="UFP96528.1"/>
    </source>
</evidence>
<evidence type="ECO:0000313" key="2">
    <source>
        <dbReference type="Proteomes" id="UP001054846"/>
    </source>
</evidence>
<dbReference type="RefSeq" id="WP_230843765.1">
    <property type="nucleotide sequence ID" value="NZ_CP063845.1"/>
</dbReference>
<dbReference type="InterPro" id="IPR016980">
    <property type="entry name" value="S-AdoMet-dep_MeTrfase_Alr7345"/>
</dbReference>
<dbReference type="GO" id="GO:0008168">
    <property type="term" value="F:methyltransferase activity"/>
    <property type="evidence" value="ECO:0007669"/>
    <property type="project" value="UniProtKB-KW"/>
</dbReference>
<dbReference type="Gene3D" id="3.40.50.150">
    <property type="entry name" value="Vaccinia Virus protein VP39"/>
    <property type="match status" value="1"/>
</dbReference>
<dbReference type="GO" id="GO:0032259">
    <property type="term" value="P:methylation"/>
    <property type="evidence" value="ECO:0007669"/>
    <property type="project" value="UniProtKB-KW"/>
</dbReference>
<protein>
    <submittedName>
        <fullName evidence="1">Class I SAM-dependent methyltransferase</fullName>
    </submittedName>
</protein>
<keyword evidence="2" id="KW-1185">Reference proteome</keyword>
<proteinExistence type="predicted"/>
<gene>
    <name evidence="1" type="ORF">ISF26_10075</name>
</gene>
<name>A0ABY3PSQ7_9CYAN</name>
<dbReference type="PIRSF" id="PIRSF031679">
    <property type="entry name" value="Mtase_Alr7345_prd"/>
    <property type="match status" value="1"/>
</dbReference>
<sequence>MADIRFRPLWPGLLAGALLVTGAAGLAVCRPAAVGAEQVAAAAIEQQIRSAMANPLRTEQQRARDTYRHPLETLTFFGLRPEMTVVELWPGGGWYTTILAPVVAERGRLVVTNFDANGPKESGMTRSARALNERLASDPKTYGKVQTVLIAPPDNLTLGPDNSADLVLTFRNIHNWAAAGYEDKVYAAAFKVLKKGGTFGVEEHRARPGVSVAESIKTGYMPEDYVIKKIEAAGFKLASKSEINANPRDTRDHVGGVWTLPPTLSQGEKDREKYLAIGESDRMTLKFTKP</sequence>